<dbReference type="Pfam" id="PF00294">
    <property type="entry name" value="PfkB"/>
    <property type="match status" value="1"/>
</dbReference>
<dbReference type="Proteomes" id="UP001165190">
    <property type="component" value="Unassembled WGS sequence"/>
</dbReference>
<dbReference type="GO" id="GO:0005524">
    <property type="term" value="F:ATP binding"/>
    <property type="evidence" value="ECO:0007669"/>
    <property type="project" value="UniProtKB-KW"/>
</dbReference>
<evidence type="ECO:0000256" key="4">
    <source>
        <dbReference type="ARBA" id="ARBA00022741"/>
    </source>
</evidence>
<dbReference type="CDD" id="cd01167">
    <property type="entry name" value="bac_FRK"/>
    <property type="match status" value="1"/>
</dbReference>
<dbReference type="PRINTS" id="PR00990">
    <property type="entry name" value="RIBOKINASE"/>
</dbReference>
<organism evidence="13 14">
    <name type="scientific">Hibiscus trionum</name>
    <name type="common">Flower of an hour</name>
    <dbReference type="NCBI Taxonomy" id="183268"/>
    <lineage>
        <taxon>Eukaryota</taxon>
        <taxon>Viridiplantae</taxon>
        <taxon>Streptophyta</taxon>
        <taxon>Embryophyta</taxon>
        <taxon>Tracheophyta</taxon>
        <taxon>Spermatophyta</taxon>
        <taxon>Magnoliopsida</taxon>
        <taxon>eudicotyledons</taxon>
        <taxon>Gunneridae</taxon>
        <taxon>Pentapetalae</taxon>
        <taxon>rosids</taxon>
        <taxon>malvids</taxon>
        <taxon>Malvales</taxon>
        <taxon>Malvaceae</taxon>
        <taxon>Malvoideae</taxon>
        <taxon>Hibiscus</taxon>
    </lineage>
</organism>
<protein>
    <recommendedName>
        <fullName evidence="9">fructokinase</fullName>
        <ecNumber evidence="9">2.7.1.4</ecNumber>
    </recommendedName>
</protein>
<evidence type="ECO:0000256" key="9">
    <source>
        <dbReference type="ARBA" id="ARBA00038887"/>
    </source>
</evidence>
<accession>A0A9W7LPS0</accession>
<dbReference type="InterPro" id="IPR002173">
    <property type="entry name" value="Carboh/pur_kinase_PfkB_CS"/>
</dbReference>
<evidence type="ECO:0000313" key="14">
    <source>
        <dbReference type="Proteomes" id="UP001165190"/>
    </source>
</evidence>
<feature type="domain" description="Carbohydrate kinase PfkB" evidence="12">
    <location>
        <begin position="21"/>
        <end position="328"/>
    </location>
</feature>
<dbReference type="PANTHER" id="PTHR43085:SF7">
    <property type="entry name" value="FRUCTOKINASE-7-RELATED"/>
    <property type="match status" value="1"/>
</dbReference>
<evidence type="ECO:0000256" key="7">
    <source>
        <dbReference type="ARBA" id="ARBA00023277"/>
    </source>
</evidence>
<comment type="catalytic activity">
    <reaction evidence="10">
        <text>D-fructose + ATP = D-fructose 6-phosphate + ADP + H(+)</text>
        <dbReference type="Rhea" id="RHEA:16125"/>
        <dbReference type="ChEBI" id="CHEBI:15378"/>
        <dbReference type="ChEBI" id="CHEBI:30616"/>
        <dbReference type="ChEBI" id="CHEBI:37721"/>
        <dbReference type="ChEBI" id="CHEBI:61527"/>
        <dbReference type="ChEBI" id="CHEBI:456216"/>
        <dbReference type="EC" id="2.7.1.4"/>
    </reaction>
</comment>
<evidence type="ECO:0000256" key="10">
    <source>
        <dbReference type="ARBA" id="ARBA00048451"/>
    </source>
</evidence>
<evidence type="ECO:0000256" key="5">
    <source>
        <dbReference type="ARBA" id="ARBA00022777"/>
    </source>
</evidence>
<dbReference type="PROSITE" id="PS00584">
    <property type="entry name" value="PFKB_KINASES_2"/>
    <property type="match status" value="1"/>
</dbReference>
<comment type="similarity">
    <text evidence="2 11">Belongs to the carbohydrate kinase PfkB family.</text>
</comment>
<dbReference type="EC" id="2.7.1.4" evidence="9"/>
<dbReference type="PANTHER" id="PTHR43085">
    <property type="entry name" value="HEXOKINASE FAMILY MEMBER"/>
    <property type="match status" value="1"/>
</dbReference>
<evidence type="ECO:0000256" key="1">
    <source>
        <dbReference type="ARBA" id="ARBA00004727"/>
    </source>
</evidence>
<comment type="function">
    <text evidence="8">May play an important role in maintaining the flux of carbon towards starch formation.</text>
</comment>
<keyword evidence="4" id="KW-0547">Nucleotide-binding</keyword>
<dbReference type="GO" id="GO:0008865">
    <property type="term" value="F:fructokinase activity"/>
    <property type="evidence" value="ECO:0007669"/>
    <property type="project" value="UniProtKB-EC"/>
</dbReference>
<evidence type="ECO:0000256" key="2">
    <source>
        <dbReference type="ARBA" id="ARBA00010688"/>
    </source>
</evidence>
<keyword evidence="3 11" id="KW-0808">Transferase</keyword>
<proteinExistence type="inferred from homology"/>
<dbReference type="InterPro" id="IPR011611">
    <property type="entry name" value="PfkB_dom"/>
</dbReference>
<gene>
    <name evidence="13" type="ORF">HRI_000826400</name>
</gene>
<dbReference type="InterPro" id="IPR050306">
    <property type="entry name" value="PfkB_Carbo_kinase"/>
</dbReference>
<keyword evidence="6" id="KW-0067">ATP-binding</keyword>
<dbReference type="OrthoDB" id="415590at2759"/>
<dbReference type="Gene3D" id="3.40.1190.20">
    <property type="match status" value="1"/>
</dbReference>
<keyword evidence="5 11" id="KW-0418">Kinase</keyword>
<evidence type="ECO:0000313" key="13">
    <source>
        <dbReference type="EMBL" id="GMI71571.1"/>
    </source>
</evidence>
<dbReference type="InterPro" id="IPR029056">
    <property type="entry name" value="Ribokinase-like"/>
</dbReference>
<keyword evidence="7" id="KW-0119">Carbohydrate metabolism</keyword>
<reference evidence="13" key="1">
    <citation type="submission" date="2023-05" db="EMBL/GenBank/DDBJ databases">
        <title>Genome and transcriptome analyses reveal genes involved in the formation of fine ridges on petal epidermal cells in Hibiscus trionum.</title>
        <authorList>
            <person name="Koshimizu S."/>
            <person name="Masuda S."/>
            <person name="Ishii T."/>
            <person name="Shirasu K."/>
            <person name="Hoshino A."/>
            <person name="Arita M."/>
        </authorList>
    </citation>
    <scope>NUCLEOTIDE SEQUENCE</scope>
    <source>
        <strain evidence="13">Hamamatsu line</strain>
    </source>
</reference>
<comment type="caution">
    <text evidence="13">The sequence shown here is derived from an EMBL/GenBank/DDBJ whole genome shotgun (WGS) entry which is preliminary data.</text>
</comment>
<dbReference type="GO" id="GO:0006000">
    <property type="term" value="P:fructose metabolic process"/>
    <property type="evidence" value="ECO:0007669"/>
    <property type="project" value="TreeGrafter"/>
</dbReference>
<dbReference type="EMBL" id="BSYR01000010">
    <property type="protein sequence ID" value="GMI71571.1"/>
    <property type="molecule type" value="Genomic_DNA"/>
</dbReference>
<dbReference type="SUPFAM" id="SSF53613">
    <property type="entry name" value="Ribokinase-like"/>
    <property type="match status" value="1"/>
</dbReference>
<name>A0A9W7LPS0_HIBTR</name>
<dbReference type="PROSITE" id="PS00583">
    <property type="entry name" value="PFKB_KINASES_1"/>
    <property type="match status" value="1"/>
</dbReference>
<evidence type="ECO:0000256" key="3">
    <source>
        <dbReference type="ARBA" id="ARBA00022679"/>
    </source>
</evidence>
<keyword evidence="14" id="KW-1185">Reference proteome</keyword>
<dbReference type="FunFam" id="3.40.1190.20:FF:000005">
    <property type="entry name" value="Probable fructokinase-2"/>
    <property type="match status" value="1"/>
</dbReference>
<dbReference type="AlphaFoldDB" id="A0A9W7LPS0"/>
<evidence type="ECO:0000256" key="8">
    <source>
        <dbReference type="ARBA" id="ARBA00037195"/>
    </source>
</evidence>
<evidence type="ECO:0000259" key="12">
    <source>
        <dbReference type="Pfam" id="PF00294"/>
    </source>
</evidence>
<sequence>MLGNICDIEKLHIGASKNNSLVVCFGELLIDFVPTVGGVSLAEAPAFKKAPGGAPANVAVGISRLGGSSAFIGKVGDDEFGYMLADILKQNNVDNSGMRFDQSARTALAFVTLRADGEREFMFFRHPSADMRLHESELNTNLIKQAKIFHYGSISLIEEPCKSAHLAAMNMAKRSGSILSYDPNLRLPLWPSAEAARKGIMSIWDQADLIKVSEDEITFLTGGDDAYDDSVVMKKLFHPNLKLLVVTEGSAGCRYYTKAFKGRIPGIKVKAVDTTGAGDAFVSGLLTCLSSDLKLFQNEERLREALRFANACGALTVTERGAIPSLPTKTAVLDALSKYSVSYK</sequence>
<dbReference type="InterPro" id="IPR002139">
    <property type="entry name" value="Ribo/fructo_kinase"/>
</dbReference>
<evidence type="ECO:0000256" key="11">
    <source>
        <dbReference type="RuleBase" id="RU003704"/>
    </source>
</evidence>
<evidence type="ECO:0000256" key="6">
    <source>
        <dbReference type="ARBA" id="ARBA00022840"/>
    </source>
</evidence>
<comment type="pathway">
    <text evidence="1">Glycan biosynthesis; starch biosynthesis.</text>
</comment>
<dbReference type="GO" id="GO:0005829">
    <property type="term" value="C:cytosol"/>
    <property type="evidence" value="ECO:0007669"/>
    <property type="project" value="TreeGrafter"/>
</dbReference>